<evidence type="ECO:0000259" key="13">
    <source>
        <dbReference type="PROSITE" id="PS51384"/>
    </source>
</evidence>
<feature type="binding site" evidence="11">
    <location>
        <begin position="62"/>
        <end position="64"/>
    </location>
    <ligand>
        <name>FAD</name>
        <dbReference type="ChEBI" id="CHEBI:57692"/>
    </ligand>
</feature>
<dbReference type="InterPro" id="IPR039261">
    <property type="entry name" value="FNR_nucleotide-bd"/>
</dbReference>
<dbReference type="PANTHER" id="PTHR43513:SF3">
    <property type="entry name" value="DIHYDROOROTATE DEHYDROGENASE B (NAD(+)), ELECTRON TRANSFER SUBUNIT-RELATED"/>
    <property type="match status" value="1"/>
</dbReference>
<dbReference type="SUPFAM" id="SSF52343">
    <property type="entry name" value="Ferredoxin reductase-like, C-terminal NADP-linked domain"/>
    <property type="match status" value="1"/>
</dbReference>
<comment type="cofactor">
    <cofactor evidence="11">
        <name>FAD</name>
        <dbReference type="ChEBI" id="CHEBI:57692"/>
    </cofactor>
    <text evidence="11">Binds 1 FAD per subunit.</text>
</comment>
<dbReference type="Gene3D" id="2.40.30.10">
    <property type="entry name" value="Translation factors"/>
    <property type="match status" value="1"/>
</dbReference>
<feature type="binding site" evidence="12">
    <location>
        <position position="238"/>
    </location>
    <ligand>
        <name>[2Fe-2S] cluster</name>
        <dbReference type="ChEBI" id="CHEBI:190135"/>
    </ligand>
</feature>
<dbReference type="InterPro" id="IPR012165">
    <property type="entry name" value="Cyt_c3_hydrogenase_gsu"/>
</dbReference>
<proteinExistence type="inferred from homology"/>
<evidence type="ECO:0000256" key="10">
    <source>
        <dbReference type="ARBA" id="ARBA00034078"/>
    </source>
</evidence>
<comment type="caution">
    <text evidence="14">The sequence shown here is derived from an EMBL/GenBank/DDBJ whole genome shotgun (WGS) entry which is preliminary data.</text>
</comment>
<keyword evidence="3 11" id="KW-0285">Flavoprotein</keyword>
<dbReference type="GO" id="GO:0046872">
    <property type="term" value="F:metal ion binding"/>
    <property type="evidence" value="ECO:0007669"/>
    <property type="project" value="UniProtKB-KW"/>
</dbReference>
<dbReference type="InterPro" id="IPR017938">
    <property type="entry name" value="Riboflavin_synthase-like_b-brl"/>
</dbReference>
<evidence type="ECO:0000256" key="1">
    <source>
        <dbReference type="ARBA" id="ARBA00006422"/>
    </source>
</evidence>
<dbReference type="PROSITE" id="PS51384">
    <property type="entry name" value="FAD_FR"/>
    <property type="match status" value="1"/>
</dbReference>
<evidence type="ECO:0000256" key="8">
    <source>
        <dbReference type="ARBA" id="ARBA00023004"/>
    </source>
</evidence>
<evidence type="ECO:0000256" key="5">
    <source>
        <dbReference type="ARBA" id="ARBA00022723"/>
    </source>
</evidence>
<dbReference type="NCBIfam" id="NF004862">
    <property type="entry name" value="PRK06222.1"/>
    <property type="match status" value="1"/>
</dbReference>
<dbReference type="EMBL" id="DRUZ01000079">
    <property type="protein sequence ID" value="HHS02090.1"/>
    <property type="molecule type" value="Genomic_DNA"/>
</dbReference>
<dbReference type="CDD" id="cd06219">
    <property type="entry name" value="DHOD_e_trans_like1"/>
    <property type="match status" value="1"/>
</dbReference>
<sequence length="280" mass="31262">MNEIVIKQNLAPNVWFMGIYSPQVAKKAKPGQFVILRVTEKGERIPLTIADFDREKGVVYIIFQVVGKTTSLLSQLNIGDRIIDFVGPLGMPYEHSPEDKDYLFVAGGLGIPAIFSKVKMLHSEGKNIDIIIGGRSKENIFFEDELKKYCNNLYISTNDGSYGKKGFVTEILNDLLESGKRYDEIFAVGPVPMMKAVVDITKRFSIKTLVSLNPIMVDGTGMCGGCRVKIGNEVKFACVDGPIFDGFEVDFDGLMKRNSYYQDLENISYKEHKCKIGLGE</sequence>
<reference evidence="14" key="1">
    <citation type="journal article" date="2020" name="mSystems">
        <title>Genome- and Community-Level Interaction Insights into Carbon Utilization and Element Cycling Functions of Hydrothermarchaeota in Hydrothermal Sediment.</title>
        <authorList>
            <person name="Zhou Z."/>
            <person name="Liu Y."/>
            <person name="Xu W."/>
            <person name="Pan J."/>
            <person name="Luo Z.H."/>
            <person name="Li M."/>
        </authorList>
    </citation>
    <scope>NUCLEOTIDE SEQUENCE [LARGE SCALE GENOMIC DNA]</scope>
    <source>
        <strain evidence="14">SpSt-102</strain>
    </source>
</reference>
<comment type="similarity">
    <text evidence="1">Belongs to the PyrK family.</text>
</comment>
<keyword evidence="4 12" id="KW-0001">2Fe-2S</keyword>
<dbReference type="GO" id="GO:0006221">
    <property type="term" value="P:pyrimidine nucleotide biosynthetic process"/>
    <property type="evidence" value="ECO:0007669"/>
    <property type="project" value="InterPro"/>
</dbReference>
<dbReference type="InterPro" id="IPR001433">
    <property type="entry name" value="OxRdtase_FAD/NAD-bd"/>
</dbReference>
<dbReference type="Gene3D" id="3.40.50.80">
    <property type="entry name" value="Nucleotide-binding domain of ferredoxin-NADP reductase (FNR) module"/>
    <property type="match status" value="1"/>
</dbReference>
<dbReference type="PANTHER" id="PTHR43513">
    <property type="entry name" value="DIHYDROOROTATE DEHYDROGENASE B (NAD(+)), ELECTRON TRANSFER SUBUNIT"/>
    <property type="match status" value="1"/>
</dbReference>
<evidence type="ECO:0000256" key="2">
    <source>
        <dbReference type="ARBA" id="ARBA00022448"/>
    </source>
</evidence>
<evidence type="ECO:0000256" key="11">
    <source>
        <dbReference type="PIRSR" id="PIRSR006816-1"/>
    </source>
</evidence>
<dbReference type="GO" id="GO:0051537">
    <property type="term" value="F:2 iron, 2 sulfur cluster binding"/>
    <property type="evidence" value="ECO:0007669"/>
    <property type="project" value="UniProtKB-KW"/>
</dbReference>
<dbReference type="PIRSF" id="PIRSF006816">
    <property type="entry name" value="Cyc3_hyd_g"/>
    <property type="match status" value="1"/>
</dbReference>
<evidence type="ECO:0000256" key="3">
    <source>
        <dbReference type="ARBA" id="ARBA00022630"/>
    </source>
</evidence>
<dbReference type="GO" id="GO:0016491">
    <property type="term" value="F:oxidoreductase activity"/>
    <property type="evidence" value="ECO:0007669"/>
    <property type="project" value="InterPro"/>
</dbReference>
<organism evidence="14">
    <name type="scientific">Caldicellulosiruptor owensensis</name>
    <dbReference type="NCBI Taxonomy" id="55205"/>
    <lineage>
        <taxon>Bacteria</taxon>
        <taxon>Bacillati</taxon>
        <taxon>Bacillota</taxon>
        <taxon>Bacillota incertae sedis</taxon>
        <taxon>Caldicellulosiruptorales</taxon>
        <taxon>Caldicellulosiruptoraceae</taxon>
        <taxon>Caldicellulosiruptor</taxon>
    </lineage>
</organism>
<evidence type="ECO:0000256" key="7">
    <source>
        <dbReference type="ARBA" id="ARBA00022982"/>
    </source>
</evidence>
<dbReference type="SUPFAM" id="SSF63380">
    <property type="entry name" value="Riboflavin synthase domain-like"/>
    <property type="match status" value="1"/>
</dbReference>
<dbReference type="AlphaFoldDB" id="A0A7C5V1U9"/>
<dbReference type="Gene3D" id="2.10.240.10">
    <property type="entry name" value="Dihydroorotate dehydrogenase, electron transfer subunit"/>
    <property type="match status" value="1"/>
</dbReference>
<gene>
    <name evidence="14" type="ORF">ENL71_06230</name>
</gene>
<keyword evidence="9 12" id="KW-0411">Iron-sulfur</keyword>
<feature type="binding site" evidence="12">
    <location>
        <position position="223"/>
    </location>
    <ligand>
        <name>[2Fe-2S] cluster</name>
        <dbReference type="ChEBI" id="CHEBI:190135"/>
    </ligand>
</feature>
<dbReference type="InterPro" id="IPR019480">
    <property type="entry name" value="Dihydroorotate_DH_Fe-S-bd"/>
</dbReference>
<feature type="binding site" evidence="12">
    <location>
        <position position="226"/>
    </location>
    <ligand>
        <name>[2Fe-2S] cluster</name>
        <dbReference type="ChEBI" id="CHEBI:190135"/>
    </ligand>
</feature>
<evidence type="ECO:0000256" key="12">
    <source>
        <dbReference type="PIRSR" id="PIRSR006816-2"/>
    </source>
</evidence>
<dbReference type="Pfam" id="PF10418">
    <property type="entry name" value="DHODB_Fe-S_bind"/>
    <property type="match status" value="1"/>
</dbReference>
<name>A0A7C5V1U9_9FIRM</name>
<dbReference type="InterPro" id="IPR017927">
    <property type="entry name" value="FAD-bd_FR_type"/>
</dbReference>
<comment type="cofactor">
    <cofactor evidence="12">
        <name>[2Fe-2S] cluster</name>
        <dbReference type="ChEBI" id="CHEBI:190135"/>
    </cofactor>
    <text evidence="12">Binds 1 [2Fe-2S] cluster per subunit.</text>
</comment>
<dbReference type="Pfam" id="PF00175">
    <property type="entry name" value="NAD_binding_1"/>
    <property type="match status" value="1"/>
</dbReference>
<protein>
    <submittedName>
        <fullName evidence="14">Sulfide/dihydroorotate dehydrogenase-like FAD/NAD-binding protein</fullName>
    </submittedName>
</protein>
<dbReference type="InterPro" id="IPR037117">
    <property type="entry name" value="Dihydroorotate_DH_ele_sf"/>
</dbReference>
<keyword evidence="2" id="KW-0813">Transport</keyword>
<dbReference type="InterPro" id="IPR050353">
    <property type="entry name" value="PyrK_electron_transfer"/>
</dbReference>
<keyword evidence="7" id="KW-0249">Electron transport</keyword>
<evidence type="ECO:0000256" key="9">
    <source>
        <dbReference type="ARBA" id="ARBA00023014"/>
    </source>
</evidence>
<feature type="domain" description="FAD-binding FR-type" evidence="13">
    <location>
        <begin position="1"/>
        <end position="95"/>
    </location>
</feature>
<evidence type="ECO:0000313" key="14">
    <source>
        <dbReference type="EMBL" id="HHS02090.1"/>
    </source>
</evidence>
<evidence type="ECO:0000256" key="4">
    <source>
        <dbReference type="ARBA" id="ARBA00022714"/>
    </source>
</evidence>
<evidence type="ECO:0000256" key="6">
    <source>
        <dbReference type="ARBA" id="ARBA00022827"/>
    </source>
</evidence>
<dbReference type="GO" id="GO:0050660">
    <property type="term" value="F:flavin adenine dinucleotide binding"/>
    <property type="evidence" value="ECO:0007669"/>
    <property type="project" value="InterPro"/>
</dbReference>
<keyword evidence="8 12" id="KW-0408">Iron</keyword>
<accession>A0A7C5V1U9</accession>
<keyword evidence="6 11" id="KW-0274">FAD</keyword>
<comment type="cofactor">
    <cofactor evidence="10">
        <name>[2Fe-2S] cluster</name>
        <dbReference type="ChEBI" id="CHEBI:190135"/>
    </cofactor>
</comment>
<keyword evidence="5 12" id="KW-0479">Metal-binding</keyword>